<accession>A0A6V8LDA9</accession>
<dbReference type="RefSeq" id="WP_173078974.1">
    <property type="nucleotide sequence ID" value="NZ_BAABJB010000023.1"/>
</dbReference>
<dbReference type="InterPro" id="IPR007357">
    <property type="entry name" value="PhrB-like"/>
</dbReference>
<feature type="region of interest" description="Disordered" evidence="1">
    <location>
        <begin position="154"/>
        <end position="175"/>
    </location>
</feature>
<dbReference type="AlphaFoldDB" id="A0A6V8LDA9"/>
<dbReference type="PANTHER" id="PTHR38657:SF1">
    <property type="entry name" value="SLR1343 PROTEIN"/>
    <property type="match status" value="1"/>
</dbReference>
<dbReference type="Pfam" id="PF04244">
    <property type="entry name" value="DPRP"/>
    <property type="match status" value="1"/>
</dbReference>
<dbReference type="InterPro" id="IPR014729">
    <property type="entry name" value="Rossmann-like_a/b/a_fold"/>
</dbReference>
<evidence type="ECO:0000256" key="1">
    <source>
        <dbReference type="SAM" id="MobiDB-lite"/>
    </source>
</evidence>
<proteinExistence type="predicted"/>
<protein>
    <recommendedName>
        <fullName evidence="4">Cryptochrome/photolyase family protein</fullName>
    </recommendedName>
</protein>
<keyword evidence="3" id="KW-1185">Reference proteome</keyword>
<dbReference type="InterPro" id="IPR052551">
    <property type="entry name" value="UV-DNA_repair_photolyase"/>
</dbReference>
<organism evidence="2 3">
    <name type="scientific">Phytohabitans rumicis</name>
    <dbReference type="NCBI Taxonomy" id="1076125"/>
    <lineage>
        <taxon>Bacteria</taxon>
        <taxon>Bacillati</taxon>
        <taxon>Actinomycetota</taxon>
        <taxon>Actinomycetes</taxon>
        <taxon>Micromonosporales</taxon>
        <taxon>Micromonosporaceae</taxon>
    </lineage>
</organism>
<reference evidence="2 3" key="1">
    <citation type="submission" date="2020-03" db="EMBL/GenBank/DDBJ databases">
        <title>Whole genome shotgun sequence of Phytohabitans rumicis NBRC 108638.</title>
        <authorList>
            <person name="Komaki H."/>
            <person name="Tamura T."/>
        </authorList>
    </citation>
    <scope>NUCLEOTIDE SEQUENCE [LARGE SCALE GENOMIC DNA]</scope>
    <source>
        <strain evidence="2 3">NBRC 108638</strain>
    </source>
</reference>
<dbReference type="PANTHER" id="PTHR38657">
    <property type="entry name" value="SLR1343 PROTEIN"/>
    <property type="match status" value="1"/>
</dbReference>
<evidence type="ECO:0000313" key="3">
    <source>
        <dbReference type="Proteomes" id="UP000482960"/>
    </source>
</evidence>
<gene>
    <name evidence="2" type="ORF">Prum_056490</name>
</gene>
<dbReference type="EMBL" id="BLPG01000001">
    <property type="protein sequence ID" value="GFJ92007.1"/>
    <property type="molecule type" value="Genomic_DNA"/>
</dbReference>
<comment type="caution">
    <text evidence="2">The sequence shown here is derived from an EMBL/GenBank/DDBJ whole genome shotgun (WGS) entry which is preliminary data.</text>
</comment>
<reference evidence="2 3" key="2">
    <citation type="submission" date="2020-03" db="EMBL/GenBank/DDBJ databases">
        <authorList>
            <person name="Ichikawa N."/>
            <person name="Kimura A."/>
            <person name="Kitahashi Y."/>
            <person name="Uohara A."/>
        </authorList>
    </citation>
    <scope>NUCLEOTIDE SEQUENCE [LARGE SCALE GENOMIC DNA]</scope>
    <source>
        <strain evidence="2 3">NBRC 108638</strain>
    </source>
</reference>
<dbReference type="InterPro" id="IPR036134">
    <property type="entry name" value="Crypto/Photolyase_FAD-like_sf"/>
</dbReference>
<evidence type="ECO:0000313" key="2">
    <source>
        <dbReference type="EMBL" id="GFJ92007.1"/>
    </source>
</evidence>
<name>A0A6V8LDA9_9ACTN</name>
<evidence type="ECO:0008006" key="4">
    <source>
        <dbReference type="Google" id="ProtNLM"/>
    </source>
</evidence>
<dbReference type="SUPFAM" id="SSF48173">
    <property type="entry name" value="Cryptochrome/photolyase FAD-binding domain"/>
    <property type="match status" value="1"/>
</dbReference>
<dbReference type="Proteomes" id="UP000482960">
    <property type="component" value="Unassembled WGS sequence"/>
</dbReference>
<dbReference type="Gene3D" id="1.25.40.80">
    <property type="match status" value="1"/>
</dbReference>
<dbReference type="Gene3D" id="3.40.50.620">
    <property type="entry name" value="HUPs"/>
    <property type="match status" value="1"/>
</dbReference>
<sequence length="372" mass="42620">MRRWLFADQLGPHFLDEPDQPVLLIESKAVFRRRAFHRQKAHLVLSALRHRAAELGGRAVHIKAETYGEGLRRLGEVVEVSAPTSRRARDFVRVQPKVTMLPARGFLTDQDDFAAWADRRRGGMRLDDFYRQARRQHGVLMDGDEPASGRWLIRRPPVRRPPTGLSPPPAPVEDDIDAEVRDDLDRWAAEGIEFAGRDGPRAFPATRREALDREDHFVAERLPRYEGMPSADPWVTHSGLSSALTLGLLDPLPVVRRAERSYRDGQVPLSSVELFARQVLGWRDYLWHLYWYFNTGDPGRTRASGRSIPTWFTELDPAAVPALAGVRDHAWLPYADRDTVLAQPWRRRDLVDWLTRHLVDAQEWSIPVGIPR</sequence>